<gene>
    <name evidence="2" type="ORF">J529_3669</name>
</gene>
<organism evidence="2 3">
    <name type="scientific">Acinetobacter baumannii 99063</name>
    <dbReference type="NCBI Taxonomy" id="1310630"/>
    <lineage>
        <taxon>Bacteria</taxon>
        <taxon>Pseudomonadati</taxon>
        <taxon>Pseudomonadota</taxon>
        <taxon>Gammaproteobacteria</taxon>
        <taxon>Moraxellales</taxon>
        <taxon>Moraxellaceae</taxon>
        <taxon>Acinetobacter</taxon>
        <taxon>Acinetobacter calcoaceticus/baumannii complex</taxon>
    </lineage>
</organism>
<accession>A0A009T2V9</accession>
<name>A0A009T2V9_ACIBA</name>
<protein>
    <recommendedName>
        <fullName evidence="1">DUF7226 domain-containing protein</fullName>
    </recommendedName>
</protein>
<evidence type="ECO:0000313" key="2">
    <source>
        <dbReference type="EMBL" id="EXC45677.1"/>
    </source>
</evidence>
<dbReference type="Pfam" id="PF23871">
    <property type="entry name" value="DUF7226"/>
    <property type="match status" value="1"/>
</dbReference>
<dbReference type="InterPro" id="IPR055650">
    <property type="entry name" value="DUF7226"/>
</dbReference>
<feature type="domain" description="DUF7226" evidence="1">
    <location>
        <begin position="42"/>
        <end position="145"/>
    </location>
</feature>
<evidence type="ECO:0000259" key="1">
    <source>
        <dbReference type="Pfam" id="PF23871"/>
    </source>
</evidence>
<reference evidence="2 3" key="1">
    <citation type="submission" date="2014-02" db="EMBL/GenBank/DDBJ databases">
        <title>Comparative genomics and transcriptomics to identify genetic mechanisms underlying the emergence of carbapenem resistant Acinetobacter baumannii (CRAb).</title>
        <authorList>
            <person name="Harris A.D."/>
            <person name="Johnson K.J."/>
            <person name="George J."/>
            <person name="Shefchek K."/>
            <person name="Daugherty S.C."/>
            <person name="Parankush S."/>
            <person name="Sadzewicz L."/>
            <person name="Tallon L."/>
            <person name="Sengamalay N."/>
            <person name="Hazen T.H."/>
            <person name="Rasko D.A."/>
        </authorList>
    </citation>
    <scope>NUCLEOTIDE SEQUENCE [LARGE SCALE GENOMIC DNA]</scope>
    <source>
        <strain evidence="2 3">99063</strain>
    </source>
</reference>
<dbReference type="RefSeq" id="WP_000215928.1">
    <property type="nucleotide sequence ID" value="NZ_JEXJ01000104.1"/>
</dbReference>
<comment type="caution">
    <text evidence="2">The sequence shown here is derived from an EMBL/GenBank/DDBJ whole genome shotgun (WGS) entry which is preliminary data.</text>
</comment>
<sequence>MTVIDTSNFLQADDIEKVMLVPFAVHNGHHTDDAMENYIGVDSNGRQGRYYRLAAEKLGLVELIRNNHTILTPIGQNFVTFNKSQQDQYMDSAIRNLPVFAAAIQFTQSQTPPPSQSQLKQWFINLYPGEQNTAERRFYTFINYLRFCGFQY</sequence>
<dbReference type="Proteomes" id="UP000020735">
    <property type="component" value="Unassembled WGS sequence"/>
</dbReference>
<evidence type="ECO:0000313" key="3">
    <source>
        <dbReference type="Proteomes" id="UP000020735"/>
    </source>
</evidence>
<dbReference type="EMBL" id="JEXJ01000104">
    <property type="protein sequence ID" value="EXC45677.1"/>
    <property type="molecule type" value="Genomic_DNA"/>
</dbReference>
<proteinExistence type="predicted"/>
<dbReference type="AlphaFoldDB" id="A0A009T2V9"/>